<evidence type="ECO:0000313" key="3">
    <source>
        <dbReference type="EMBL" id="AEQ22020.1"/>
    </source>
</evidence>
<dbReference type="AlphaFoldDB" id="G4Q538"/>
<evidence type="ECO:0000313" key="4">
    <source>
        <dbReference type="Proteomes" id="UP000007093"/>
    </source>
</evidence>
<feature type="compositionally biased region" description="Basic and acidic residues" evidence="1">
    <location>
        <begin position="139"/>
        <end position="174"/>
    </location>
</feature>
<accession>G4Q538</accession>
<protein>
    <submittedName>
        <fullName evidence="3">S1 RNA-binding protein</fullName>
    </submittedName>
</protein>
<feature type="compositionally biased region" description="Basic and acidic residues" evidence="1">
    <location>
        <begin position="82"/>
        <end position="125"/>
    </location>
</feature>
<name>G4Q538_ACIIR</name>
<organism evidence="3 4">
    <name type="scientific">Acidaminococcus intestini (strain RyC-MR95)</name>
    <dbReference type="NCBI Taxonomy" id="568816"/>
    <lineage>
        <taxon>Bacteria</taxon>
        <taxon>Bacillati</taxon>
        <taxon>Bacillota</taxon>
        <taxon>Negativicutes</taxon>
        <taxon>Acidaminococcales</taxon>
        <taxon>Acidaminococcaceae</taxon>
        <taxon>Acidaminococcus</taxon>
    </lineage>
</organism>
<reference evidence="3 4" key="1">
    <citation type="journal article" date="2011" name="J. Bacteriol.">
        <title>Complete genome sequence of Acidaminococcus intestini RYC-MR95, a Gram-negative bacterium from the phylum Firmicutes.</title>
        <authorList>
            <person name="D'Auria G."/>
            <person name="Galan J.C."/>
            <person name="Rodriguez-Alcayna M."/>
            <person name="Moya A."/>
            <person name="Baquero F."/>
            <person name="Latorre A."/>
        </authorList>
    </citation>
    <scope>NUCLEOTIDE SEQUENCE [LARGE SCALE GENOMIC DNA]</scope>
    <source>
        <strain evidence="3 4">RyC-MR95</strain>
    </source>
</reference>
<proteinExistence type="predicted"/>
<keyword evidence="4" id="KW-1185">Reference proteome</keyword>
<dbReference type="STRING" id="568816.Acin_0787"/>
<dbReference type="SMART" id="SM00316">
    <property type="entry name" value="S1"/>
    <property type="match status" value="1"/>
</dbReference>
<dbReference type="InParanoid" id="G4Q538"/>
<dbReference type="PANTHER" id="PTHR10724">
    <property type="entry name" value="30S RIBOSOMAL PROTEIN S1"/>
    <property type="match status" value="1"/>
</dbReference>
<dbReference type="FunCoup" id="G4Q538">
    <property type="interactions" value="1"/>
</dbReference>
<dbReference type="PATRIC" id="fig|568816.4.peg.762"/>
<sequence>MALEKGAVVDGIVTGITNFGAFVELPENKVGLIHISEVSNVFVKDVHDFLTVKQKVTVKVVSIDEKGKIGLSMKALMPPAEQKNEHGGEGRKFEGRKFEGRKPGEHHGDRKPGERRFSGERKFEGRPGGAGRPQGPMSFEDKLSRFLKESDDRLLDLKRNTESKRGGRGARRGD</sequence>
<dbReference type="EMBL" id="CP003058">
    <property type="protein sequence ID" value="AEQ22020.1"/>
    <property type="molecule type" value="Genomic_DNA"/>
</dbReference>
<evidence type="ECO:0000256" key="1">
    <source>
        <dbReference type="SAM" id="MobiDB-lite"/>
    </source>
</evidence>
<dbReference type="InterPro" id="IPR003029">
    <property type="entry name" value="S1_domain"/>
</dbReference>
<dbReference type="SUPFAM" id="SSF50249">
    <property type="entry name" value="Nucleic acid-binding proteins"/>
    <property type="match status" value="1"/>
</dbReference>
<feature type="domain" description="S1 motif" evidence="2">
    <location>
        <begin position="6"/>
        <end position="74"/>
    </location>
</feature>
<dbReference type="InterPro" id="IPR012340">
    <property type="entry name" value="NA-bd_OB-fold"/>
</dbReference>
<dbReference type="GO" id="GO:0006412">
    <property type="term" value="P:translation"/>
    <property type="evidence" value="ECO:0007669"/>
    <property type="project" value="TreeGrafter"/>
</dbReference>
<dbReference type="InterPro" id="IPR050437">
    <property type="entry name" value="Ribos_protein_bS1-like"/>
</dbReference>
<dbReference type="HOGENOM" id="CLU_128762_0_0_9"/>
<dbReference type="RefSeq" id="WP_014128302.1">
    <property type="nucleotide sequence ID" value="NC_016077.1"/>
</dbReference>
<dbReference type="Gene3D" id="2.40.50.140">
    <property type="entry name" value="Nucleic acid-binding proteins"/>
    <property type="match status" value="1"/>
</dbReference>
<dbReference type="KEGG" id="ain:Acin_0787"/>
<feature type="region of interest" description="Disordered" evidence="1">
    <location>
        <begin position="75"/>
        <end position="174"/>
    </location>
</feature>
<evidence type="ECO:0000259" key="2">
    <source>
        <dbReference type="PROSITE" id="PS50126"/>
    </source>
</evidence>
<dbReference type="eggNOG" id="COG1098">
    <property type="taxonomic scope" value="Bacteria"/>
</dbReference>
<dbReference type="GO" id="GO:0003729">
    <property type="term" value="F:mRNA binding"/>
    <property type="evidence" value="ECO:0007669"/>
    <property type="project" value="TreeGrafter"/>
</dbReference>
<dbReference type="PROSITE" id="PS50126">
    <property type="entry name" value="S1"/>
    <property type="match status" value="1"/>
</dbReference>
<dbReference type="GO" id="GO:0003735">
    <property type="term" value="F:structural constituent of ribosome"/>
    <property type="evidence" value="ECO:0007669"/>
    <property type="project" value="TreeGrafter"/>
</dbReference>
<dbReference type="Pfam" id="PF00575">
    <property type="entry name" value="S1"/>
    <property type="match status" value="1"/>
</dbReference>
<gene>
    <name evidence="3" type="ordered locus">Acin_0787</name>
</gene>
<dbReference type="Proteomes" id="UP000007093">
    <property type="component" value="Chromosome"/>
</dbReference>